<evidence type="ECO:0000259" key="1">
    <source>
        <dbReference type="Pfam" id="PF24266"/>
    </source>
</evidence>
<organism evidence="2 3">
    <name type="scientific">Methanolobus sediminis</name>
    <dbReference type="NCBI Taxonomy" id="3072978"/>
    <lineage>
        <taxon>Archaea</taxon>
        <taxon>Methanobacteriati</taxon>
        <taxon>Methanobacteriota</taxon>
        <taxon>Stenosarchaea group</taxon>
        <taxon>Methanomicrobia</taxon>
        <taxon>Methanosarcinales</taxon>
        <taxon>Methanosarcinaceae</taxon>
        <taxon>Methanolobus</taxon>
    </lineage>
</organism>
<dbReference type="SUPFAM" id="SSF46785">
    <property type="entry name" value="Winged helix' DNA-binding domain"/>
    <property type="match status" value="2"/>
</dbReference>
<dbReference type="EMBL" id="CP133592">
    <property type="protein sequence ID" value="WMW25034.1"/>
    <property type="molecule type" value="Genomic_DNA"/>
</dbReference>
<dbReference type="KEGG" id="mseb:RE474_13280"/>
<dbReference type="PANTHER" id="PTHR36216:SF1">
    <property type="entry name" value="HTH ARSR-TYPE DOMAIN-CONTAINING PROTEIN"/>
    <property type="match status" value="1"/>
</dbReference>
<dbReference type="Gene3D" id="1.10.10.10">
    <property type="entry name" value="Winged helix-like DNA-binding domain superfamily/Winged helix DNA-binding domain"/>
    <property type="match status" value="2"/>
</dbReference>
<protein>
    <submittedName>
        <fullName evidence="2">Winged helix-turn-helix transcriptional regulator</fullName>
    </submittedName>
</protein>
<gene>
    <name evidence="2" type="ORF">RE474_13280</name>
</gene>
<dbReference type="Pfam" id="PF24266">
    <property type="entry name" value="HTH_HVO_0163_N"/>
    <property type="match status" value="1"/>
</dbReference>
<dbReference type="InterPro" id="IPR036390">
    <property type="entry name" value="WH_DNA-bd_sf"/>
</dbReference>
<dbReference type="InterPro" id="IPR056504">
    <property type="entry name" value="HTH_HVO_0163_N"/>
</dbReference>
<evidence type="ECO:0000313" key="3">
    <source>
        <dbReference type="Proteomes" id="UP001182908"/>
    </source>
</evidence>
<dbReference type="CDD" id="cd00090">
    <property type="entry name" value="HTH_ARSR"/>
    <property type="match status" value="1"/>
</dbReference>
<sequence length="175" mass="20694">MEVELETRKRIYELIRDSPGVHLRELTRRLDIVIGSLQYNLYYMEKKNMIYSIKDEDYVRYFVKDRKFGKNERNILFFLRRTPCRHILINLLQNGTMNNKELSDAVDLSPSTVSWHLNKLAGSGIITKEKVGRVSNFTVADPELVAELLILYKESFLDSLLDSFIDMWELDKKKR</sequence>
<keyword evidence="3" id="KW-1185">Reference proteome</keyword>
<reference evidence="2 3" key="1">
    <citation type="submission" date="2023-08" db="EMBL/GenBank/DDBJ databases">
        <title>Methanolobus mangrovi sp. nov. and Methanolobus sediminis sp. nov, two novel methylotrophic methanogens isolated from mangrove sediments in China.</title>
        <authorList>
            <person name="Zhou J."/>
        </authorList>
    </citation>
    <scope>NUCLEOTIDE SEQUENCE [LARGE SCALE GENOMIC DNA]</scope>
    <source>
        <strain evidence="2 3">FTZ6</strain>
    </source>
</reference>
<proteinExistence type="predicted"/>
<dbReference type="Proteomes" id="UP001182908">
    <property type="component" value="Chromosome"/>
</dbReference>
<dbReference type="PANTHER" id="PTHR36216">
    <property type="entry name" value="TRANSCRIPTIONAL REGULATOR, TRMB"/>
    <property type="match status" value="1"/>
</dbReference>
<name>A0AA51YLJ0_9EURY</name>
<dbReference type="GeneID" id="84233707"/>
<dbReference type="InterPro" id="IPR011991">
    <property type="entry name" value="ArsR-like_HTH"/>
</dbReference>
<evidence type="ECO:0000313" key="2">
    <source>
        <dbReference type="EMBL" id="WMW25034.1"/>
    </source>
</evidence>
<dbReference type="AlphaFoldDB" id="A0AA51YLJ0"/>
<feature type="domain" description="HVO-0163 N-terminal HTH" evidence="1">
    <location>
        <begin position="6"/>
        <end position="76"/>
    </location>
</feature>
<accession>A0AA51YLJ0</accession>
<dbReference type="InterPro" id="IPR036388">
    <property type="entry name" value="WH-like_DNA-bd_sf"/>
</dbReference>
<dbReference type="RefSeq" id="WP_309310842.1">
    <property type="nucleotide sequence ID" value="NZ_CP133592.1"/>
</dbReference>
<dbReference type="Pfam" id="PF13412">
    <property type="entry name" value="HTH_24"/>
    <property type="match status" value="1"/>
</dbReference>